<gene>
    <name evidence="1" type="ORF">EZS28_052171</name>
</gene>
<feature type="non-terminal residue" evidence="1">
    <location>
        <position position="109"/>
    </location>
</feature>
<name>A0A5J4SHF1_9EUKA</name>
<dbReference type="Proteomes" id="UP000324800">
    <property type="component" value="Unassembled WGS sequence"/>
</dbReference>
<accession>A0A5J4SHF1</accession>
<dbReference type="EMBL" id="SNRW01040260">
    <property type="protein sequence ID" value="KAA6345318.1"/>
    <property type="molecule type" value="Genomic_DNA"/>
</dbReference>
<proteinExistence type="predicted"/>
<sequence>MRSKNSVGTFWKVPPWLTSDECKSIIEQRVKLDDVIQQISFNPLRQIAIDHAAVGDNIIVISHKSIVYILLWHPAIPIILSQKKQQASWNRATRLALIAYYSSQQNATN</sequence>
<protein>
    <submittedName>
        <fullName evidence="1">Uncharacterized protein</fullName>
    </submittedName>
</protein>
<organism evidence="1 2">
    <name type="scientific">Streblomastix strix</name>
    <dbReference type="NCBI Taxonomy" id="222440"/>
    <lineage>
        <taxon>Eukaryota</taxon>
        <taxon>Metamonada</taxon>
        <taxon>Preaxostyla</taxon>
        <taxon>Oxymonadida</taxon>
        <taxon>Streblomastigidae</taxon>
        <taxon>Streblomastix</taxon>
    </lineage>
</organism>
<evidence type="ECO:0000313" key="2">
    <source>
        <dbReference type="Proteomes" id="UP000324800"/>
    </source>
</evidence>
<comment type="caution">
    <text evidence="1">The sequence shown here is derived from an EMBL/GenBank/DDBJ whole genome shotgun (WGS) entry which is preliminary data.</text>
</comment>
<dbReference type="AlphaFoldDB" id="A0A5J4SHF1"/>
<reference evidence="1 2" key="1">
    <citation type="submission" date="2019-03" db="EMBL/GenBank/DDBJ databases">
        <title>Single cell metagenomics reveals metabolic interactions within the superorganism composed of flagellate Streblomastix strix and complex community of Bacteroidetes bacteria on its surface.</title>
        <authorList>
            <person name="Treitli S.C."/>
            <person name="Kolisko M."/>
            <person name="Husnik F."/>
            <person name="Keeling P."/>
            <person name="Hampl V."/>
        </authorList>
    </citation>
    <scope>NUCLEOTIDE SEQUENCE [LARGE SCALE GENOMIC DNA]</scope>
    <source>
        <strain evidence="1">ST1C</strain>
    </source>
</reference>
<evidence type="ECO:0000313" key="1">
    <source>
        <dbReference type="EMBL" id="KAA6345318.1"/>
    </source>
</evidence>